<organism evidence="10 11">
    <name type="scientific">Gibberella intermedia</name>
    <name type="common">Bulb rot disease fungus</name>
    <name type="synonym">Fusarium proliferatum</name>
    <dbReference type="NCBI Taxonomy" id="948311"/>
    <lineage>
        <taxon>Eukaryota</taxon>
        <taxon>Fungi</taxon>
        <taxon>Dikarya</taxon>
        <taxon>Ascomycota</taxon>
        <taxon>Pezizomycotina</taxon>
        <taxon>Sordariomycetes</taxon>
        <taxon>Hypocreomycetidae</taxon>
        <taxon>Hypocreales</taxon>
        <taxon>Nectriaceae</taxon>
        <taxon>Fusarium</taxon>
        <taxon>Fusarium fujikuroi species complex</taxon>
    </lineage>
</organism>
<dbReference type="AlphaFoldDB" id="A0A420RWT0"/>
<feature type="region of interest" description="Disordered" evidence="8">
    <location>
        <begin position="590"/>
        <end position="611"/>
    </location>
</feature>
<evidence type="ECO:0000256" key="6">
    <source>
        <dbReference type="ARBA" id="ARBA00023136"/>
    </source>
</evidence>
<feature type="transmembrane region" description="Helical" evidence="9">
    <location>
        <begin position="6"/>
        <end position="25"/>
    </location>
</feature>
<dbReference type="InterPro" id="IPR051539">
    <property type="entry name" value="T4SS-coupling_protein"/>
</dbReference>
<evidence type="ECO:0000256" key="7">
    <source>
        <dbReference type="SAM" id="Coils"/>
    </source>
</evidence>
<comment type="subcellular location">
    <subcellularLocation>
        <location evidence="1">Cell membrane</location>
        <topology evidence="1">Multi-pass membrane protein</topology>
    </subcellularLocation>
</comment>
<keyword evidence="4 9" id="KW-0812">Transmembrane</keyword>
<keyword evidence="3" id="KW-1003">Cell membrane</keyword>
<comment type="similarity">
    <text evidence="2">Belongs to the VirD4/TraG family.</text>
</comment>
<keyword evidence="5 9" id="KW-1133">Transmembrane helix</keyword>
<gene>
    <name evidence="10" type="ORF">BFJ72_g14830</name>
</gene>
<dbReference type="PANTHER" id="PTHR37937:SF1">
    <property type="entry name" value="CONJUGATIVE TRANSFER: DNA TRANSPORT"/>
    <property type="match status" value="1"/>
</dbReference>
<dbReference type="Pfam" id="PF02534">
    <property type="entry name" value="T4SS-DNA_transf"/>
    <property type="match status" value="1"/>
</dbReference>
<keyword evidence="7" id="KW-0175">Coiled coil</keyword>
<evidence type="ECO:0000256" key="2">
    <source>
        <dbReference type="ARBA" id="ARBA00008806"/>
    </source>
</evidence>
<dbReference type="SUPFAM" id="SSF52540">
    <property type="entry name" value="P-loop containing nucleoside triphosphate hydrolases"/>
    <property type="match status" value="1"/>
</dbReference>
<evidence type="ECO:0000256" key="1">
    <source>
        <dbReference type="ARBA" id="ARBA00004651"/>
    </source>
</evidence>
<evidence type="ECO:0000313" key="11">
    <source>
        <dbReference type="Proteomes" id="UP000283569"/>
    </source>
</evidence>
<dbReference type="EMBL" id="MRDB01000132">
    <property type="protein sequence ID" value="RKL21519.1"/>
    <property type="molecule type" value="Genomic_DNA"/>
</dbReference>
<evidence type="ECO:0000256" key="9">
    <source>
        <dbReference type="SAM" id="Phobius"/>
    </source>
</evidence>
<evidence type="ECO:0000256" key="4">
    <source>
        <dbReference type="ARBA" id="ARBA00022692"/>
    </source>
</evidence>
<accession>A0A420RWT0</accession>
<sequence length="795" mass="87373">MQGTNVLFGQIAVVFGIVIAGVWGATQWTAAALGYQVRLGSPWFDLLGTPIYHPWKLFEWWFSYGAYTPETFDTGGAIAGSSGMVAVAVAIAMSVWRSRQARLVTTYGSARWANAQDIRKAGLTQPAGVFLGQHDRQYLRHEGPEHVLTFAPTRSGKGVGLVVPTLLSWPASAVIHDIKGENWQITAGWRSRFSHCLLFNPTDAKSAAYNPLLEVRRGAHEVRDVQNIADILVDPEGALEKRNHWEKTSHALLVGAILHVLYASEDKTLRGVANFLSDPASPFELTLHRMMTTPHLGDGPHPVVASAAREVLNKSDNERSGVLSTAMSFLGLYRDPTVAEVTSRCDWRIADLISAEHPVSLYLVVPPSDISRTKPLIRLILNQIGRRLTESLDGSDGIARRHKLLLMLDEFPALGRLDFFETALAFMAGYGIRSFLIAQSLNQIDKAYGQNHSILDNCHVRVTFATNDERTAKRISETLGTATELRAQRNYAGHRLAPWLGHLMVSRQETARPLLTPGEVMQLPPDEAVVMVSSVAPIKATKLRYYADTNFKQRVMPPPALADGQYADAPPARADDWSGLAIPAVLTPPAAGEAEGFPASTDDGGPRRQPELSETVAYDPELAAPAADLALLDDDDDLPLPLPRQLDPPMQRPEHAQRLDELAAKKGVSKSSIVAAALASWLSPDAADQREAAIAKRLDRLSRQAERMERDQNIAIETLALFIRYYLTVSTPVPEAHQDAARAQGKARFEQFTEQLGRHLMRGRSLVRDVVEELHPDPMRMEDAAAAAQARERAS</sequence>
<evidence type="ECO:0000256" key="3">
    <source>
        <dbReference type="ARBA" id="ARBA00022475"/>
    </source>
</evidence>
<reference evidence="10 11" key="1">
    <citation type="journal article" date="2018" name="Sci. Rep.">
        <title>Characterisation of pathogen-specific regions and novel effector candidates in Fusarium oxysporum f. sp. cepae.</title>
        <authorList>
            <person name="Armitage A.D."/>
            <person name="Taylor A."/>
            <person name="Sobczyk M.K."/>
            <person name="Baxter L."/>
            <person name="Greenfield B.P."/>
            <person name="Bates H.J."/>
            <person name="Wilson F."/>
            <person name="Jackson A.C."/>
            <person name="Ott S."/>
            <person name="Harrison R.J."/>
            <person name="Clarkson J.P."/>
        </authorList>
    </citation>
    <scope>NUCLEOTIDE SEQUENCE [LARGE SCALE GENOMIC DNA]</scope>
    <source>
        <strain evidence="10 11">Fp_A8</strain>
    </source>
</reference>
<protein>
    <submittedName>
        <fullName evidence="10">Conjugal transfer protein TraG</fullName>
    </submittedName>
</protein>
<dbReference type="NCBIfam" id="NF010450">
    <property type="entry name" value="PRK13876.1"/>
    <property type="match status" value="1"/>
</dbReference>
<dbReference type="Proteomes" id="UP000283569">
    <property type="component" value="Unassembled WGS sequence"/>
</dbReference>
<keyword evidence="6 9" id="KW-0472">Membrane</keyword>
<feature type="coiled-coil region" evidence="7">
    <location>
        <begin position="691"/>
        <end position="718"/>
    </location>
</feature>
<proteinExistence type="inferred from homology"/>
<dbReference type="Gene3D" id="3.40.50.300">
    <property type="entry name" value="P-loop containing nucleotide triphosphate hydrolases"/>
    <property type="match status" value="1"/>
</dbReference>
<name>A0A420RWT0_GIBIN</name>
<dbReference type="InterPro" id="IPR003688">
    <property type="entry name" value="TraG/VirD4"/>
</dbReference>
<comment type="caution">
    <text evidence="10">The sequence shown here is derived from an EMBL/GenBank/DDBJ whole genome shotgun (WGS) entry which is preliminary data.</text>
</comment>
<dbReference type="GO" id="GO:0005886">
    <property type="term" value="C:plasma membrane"/>
    <property type="evidence" value="ECO:0007669"/>
    <property type="project" value="UniProtKB-SubCell"/>
</dbReference>
<evidence type="ECO:0000256" key="5">
    <source>
        <dbReference type="ARBA" id="ARBA00022989"/>
    </source>
</evidence>
<dbReference type="PANTHER" id="PTHR37937">
    <property type="entry name" value="CONJUGATIVE TRANSFER: DNA TRANSPORT"/>
    <property type="match status" value="1"/>
</dbReference>
<evidence type="ECO:0000256" key="8">
    <source>
        <dbReference type="SAM" id="MobiDB-lite"/>
    </source>
</evidence>
<feature type="compositionally biased region" description="Low complexity" evidence="8">
    <location>
        <begin position="590"/>
        <end position="599"/>
    </location>
</feature>
<evidence type="ECO:0000313" key="10">
    <source>
        <dbReference type="EMBL" id="RKL21519.1"/>
    </source>
</evidence>
<dbReference type="InterPro" id="IPR027417">
    <property type="entry name" value="P-loop_NTPase"/>
</dbReference>
<dbReference type="CDD" id="cd01127">
    <property type="entry name" value="TrwB_TraG_TraD_VirD4"/>
    <property type="match status" value="1"/>
</dbReference>